<dbReference type="OrthoDB" id="140004at2759"/>
<gene>
    <name evidence="1" type="ORF">PHMEG_00022612</name>
</gene>
<evidence type="ECO:0000313" key="2">
    <source>
        <dbReference type="Proteomes" id="UP000198211"/>
    </source>
</evidence>
<organism evidence="1 2">
    <name type="scientific">Phytophthora megakarya</name>
    <dbReference type="NCBI Taxonomy" id="4795"/>
    <lineage>
        <taxon>Eukaryota</taxon>
        <taxon>Sar</taxon>
        <taxon>Stramenopiles</taxon>
        <taxon>Oomycota</taxon>
        <taxon>Peronosporomycetes</taxon>
        <taxon>Peronosporales</taxon>
        <taxon>Peronosporaceae</taxon>
        <taxon>Phytophthora</taxon>
    </lineage>
</organism>
<protein>
    <submittedName>
        <fullName evidence="1">Uncharacterized protein</fullName>
    </submittedName>
</protein>
<sequence>MRIFAQNSVEATQHFKKKPKYGRQTFQTGAWEISFKSPGCPAFLEKVRLIDWREKKILVHHAGTNPAPPCYDCGNSGPTVVQCTFKHDARKQKRMYHSYDRGSYET</sequence>
<accession>A0A225VIY6</accession>
<comment type="caution">
    <text evidence="1">The sequence shown here is derived from an EMBL/GenBank/DDBJ whole genome shotgun (WGS) entry which is preliminary data.</text>
</comment>
<name>A0A225VIY6_9STRA</name>
<proteinExistence type="predicted"/>
<dbReference type="EMBL" id="NBNE01004492">
    <property type="protein sequence ID" value="OWZ05315.1"/>
    <property type="molecule type" value="Genomic_DNA"/>
</dbReference>
<evidence type="ECO:0000313" key="1">
    <source>
        <dbReference type="EMBL" id="OWZ05315.1"/>
    </source>
</evidence>
<reference evidence="2" key="1">
    <citation type="submission" date="2017-03" db="EMBL/GenBank/DDBJ databases">
        <title>Phytopthora megakarya and P. palmivora, two closely related causual agents of cacao black pod achieved similar genome size and gene model numbers by different mechanisms.</title>
        <authorList>
            <person name="Ali S."/>
            <person name="Shao J."/>
            <person name="Larry D.J."/>
            <person name="Kronmiller B."/>
            <person name="Shen D."/>
            <person name="Strem M.D."/>
            <person name="Melnick R.L."/>
            <person name="Guiltinan M.J."/>
            <person name="Tyler B.M."/>
            <person name="Meinhardt L.W."/>
            <person name="Bailey B.A."/>
        </authorList>
    </citation>
    <scope>NUCLEOTIDE SEQUENCE [LARGE SCALE GENOMIC DNA]</scope>
    <source>
        <strain evidence="2">zdho120</strain>
    </source>
</reference>
<dbReference type="Proteomes" id="UP000198211">
    <property type="component" value="Unassembled WGS sequence"/>
</dbReference>
<keyword evidence="2" id="KW-1185">Reference proteome</keyword>
<dbReference type="AlphaFoldDB" id="A0A225VIY6"/>